<dbReference type="PROSITE" id="PS51118">
    <property type="entry name" value="HTH_HXLR"/>
    <property type="match status" value="1"/>
</dbReference>
<dbReference type="SUPFAM" id="SSF46785">
    <property type="entry name" value="Winged helix' DNA-binding domain"/>
    <property type="match status" value="1"/>
</dbReference>
<dbReference type="PANTHER" id="PTHR33204:SF37">
    <property type="entry name" value="HTH-TYPE TRANSCRIPTIONAL REGULATOR YODB"/>
    <property type="match status" value="1"/>
</dbReference>
<evidence type="ECO:0000256" key="3">
    <source>
        <dbReference type="ARBA" id="ARBA00023163"/>
    </source>
</evidence>
<dbReference type="InterPro" id="IPR036388">
    <property type="entry name" value="WH-like_DNA-bd_sf"/>
</dbReference>
<dbReference type="Gene3D" id="1.10.10.10">
    <property type="entry name" value="Winged helix-like DNA-binding domain superfamily/Winged helix DNA-binding domain"/>
    <property type="match status" value="1"/>
</dbReference>
<feature type="domain" description="HTH hxlR-type" evidence="4">
    <location>
        <begin position="11"/>
        <end position="110"/>
    </location>
</feature>
<protein>
    <submittedName>
        <fullName evidence="5">Transcriptional regulator, HxlR family</fullName>
    </submittedName>
</protein>
<dbReference type="Pfam" id="PF01638">
    <property type="entry name" value="HxlR"/>
    <property type="match status" value="1"/>
</dbReference>
<evidence type="ECO:0000259" key="4">
    <source>
        <dbReference type="PROSITE" id="PS51118"/>
    </source>
</evidence>
<evidence type="ECO:0000313" key="5">
    <source>
        <dbReference type="EMBL" id="CAA9558498.1"/>
    </source>
</evidence>
<reference evidence="5" key="1">
    <citation type="submission" date="2020-02" db="EMBL/GenBank/DDBJ databases">
        <authorList>
            <person name="Meier V. D."/>
        </authorList>
    </citation>
    <scope>NUCLEOTIDE SEQUENCE</scope>
    <source>
        <strain evidence="5">AVDCRST_MAG33</strain>
    </source>
</reference>
<keyword evidence="2" id="KW-0238">DNA-binding</keyword>
<evidence type="ECO:0000256" key="1">
    <source>
        <dbReference type="ARBA" id="ARBA00023015"/>
    </source>
</evidence>
<dbReference type="EMBL" id="CADCWK010000150">
    <property type="protein sequence ID" value="CAA9558498.1"/>
    <property type="molecule type" value="Genomic_DNA"/>
</dbReference>
<keyword evidence="1" id="KW-0805">Transcription regulation</keyword>
<gene>
    <name evidence="5" type="ORF">AVDCRST_MAG33-1469</name>
</gene>
<sequence>MGSHVIESSFCPVYHQAVELIGRRWTGAILRSMLAGATRFSDITASIPSLSDRLLSERLKELESHGIVTRTVIPYTPVRIEYRLTEKGQALSDVVEAISVWGETWLKPANHDGWSATADEHDPLVDAYEPEPMSVR</sequence>
<accession>A0A6J4UTA4</accession>
<keyword evidence="3" id="KW-0804">Transcription</keyword>
<name>A0A6J4UTA4_9BACT</name>
<dbReference type="PANTHER" id="PTHR33204">
    <property type="entry name" value="TRANSCRIPTIONAL REGULATOR, MARR FAMILY"/>
    <property type="match status" value="1"/>
</dbReference>
<dbReference type="InterPro" id="IPR002577">
    <property type="entry name" value="HTH_HxlR"/>
</dbReference>
<dbReference type="AlphaFoldDB" id="A0A6J4UTA4"/>
<organism evidence="5">
    <name type="scientific">uncultured Thermomicrobiales bacterium</name>
    <dbReference type="NCBI Taxonomy" id="1645740"/>
    <lineage>
        <taxon>Bacteria</taxon>
        <taxon>Pseudomonadati</taxon>
        <taxon>Thermomicrobiota</taxon>
        <taxon>Thermomicrobia</taxon>
        <taxon>Thermomicrobiales</taxon>
        <taxon>environmental samples</taxon>
    </lineage>
</organism>
<dbReference type="GO" id="GO:0003677">
    <property type="term" value="F:DNA binding"/>
    <property type="evidence" value="ECO:0007669"/>
    <property type="project" value="UniProtKB-KW"/>
</dbReference>
<evidence type="ECO:0000256" key="2">
    <source>
        <dbReference type="ARBA" id="ARBA00023125"/>
    </source>
</evidence>
<proteinExistence type="predicted"/>
<dbReference type="InterPro" id="IPR036390">
    <property type="entry name" value="WH_DNA-bd_sf"/>
</dbReference>